<keyword evidence="2" id="KW-0808">Transferase</keyword>
<evidence type="ECO:0000313" key="2">
    <source>
        <dbReference type="EMBL" id="ONM29078.1"/>
    </source>
</evidence>
<dbReference type="InterPro" id="IPR023213">
    <property type="entry name" value="CAT-like_dom_sf"/>
</dbReference>
<dbReference type="PANTHER" id="PTHR31147:SF34">
    <property type="entry name" value="ACYL TRANSFERASE 9"/>
    <property type="match status" value="1"/>
</dbReference>
<proteinExistence type="inferred from homology"/>
<dbReference type="ExpressionAtlas" id="A0A1D6MI22">
    <property type="expression patterns" value="baseline and differential"/>
</dbReference>
<dbReference type="Pfam" id="PF02458">
    <property type="entry name" value="Transferase"/>
    <property type="match status" value="1"/>
</dbReference>
<comment type="similarity">
    <text evidence="1">Belongs to the plant acyltransferase family.</text>
</comment>
<dbReference type="InterPro" id="IPR050898">
    <property type="entry name" value="Plant_acyltransferase"/>
</dbReference>
<name>A0A1D6MI22_MAIZE</name>
<dbReference type="EMBL" id="CM007649">
    <property type="protein sequence ID" value="ONM29078.1"/>
    <property type="molecule type" value="Genomic_DNA"/>
</dbReference>
<dbReference type="Gene3D" id="3.30.559.10">
    <property type="entry name" value="Chloramphenicol acetyltransferase-like domain"/>
    <property type="match status" value="1"/>
</dbReference>
<reference evidence="2" key="1">
    <citation type="submission" date="2015-12" db="EMBL/GenBank/DDBJ databases">
        <title>Update maize B73 reference genome by single molecule sequencing technologies.</title>
        <authorList>
            <consortium name="Maize Genome Sequencing Project"/>
            <person name="Ware D."/>
        </authorList>
    </citation>
    <scope>NUCLEOTIDE SEQUENCE [LARGE SCALE GENOMIC DNA]</scope>
    <source>
        <tissue evidence="2">Seedling</tissue>
    </source>
</reference>
<dbReference type="GO" id="GO:0016747">
    <property type="term" value="F:acyltransferase activity, transferring groups other than amino-acyl groups"/>
    <property type="evidence" value="ECO:0007669"/>
    <property type="project" value="UniProtKB-ARBA"/>
</dbReference>
<dbReference type="PANTHER" id="PTHR31147">
    <property type="entry name" value="ACYL TRANSFERASE 4"/>
    <property type="match status" value="1"/>
</dbReference>
<sequence>MAGFKVTRISEGPVKPASATPEETLPLAWVDRYPTHRGLVESMHRGYYGNSIFPVKMSAPADKVLASSLVEVVDIIREAKDRMAVEFSRFAGEETDQDPFQMTFNYESIYVSDWSKLGFSEVDYGFGPPIFAGPLVNNDFIASVVFLKAPLPLDGTRMLASCVTKEHSEEFARGMKEDLP</sequence>
<dbReference type="AlphaFoldDB" id="A0A1D6MI22"/>
<protein>
    <submittedName>
        <fullName evidence="2">HXXXD-type acyl-transferase family protein</fullName>
    </submittedName>
</protein>
<accession>A0A1D6MI22</accession>
<organism evidence="2">
    <name type="scientific">Zea mays</name>
    <name type="common">Maize</name>
    <dbReference type="NCBI Taxonomy" id="4577"/>
    <lineage>
        <taxon>Eukaryota</taxon>
        <taxon>Viridiplantae</taxon>
        <taxon>Streptophyta</taxon>
        <taxon>Embryophyta</taxon>
        <taxon>Tracheophyta</taxon>
        <taxon>Spermatophyta</taxon>
        <taxon>Magnoliopsida</taxon>
        <taxon>Liliopsida</taxon>
        <taxon>Poales</taxon>
        <taxon>Poaceae</taxon>
        <taxon>PACMAD clade</taxon>
        <taxon>Panicoideae</taxon>
        <taxon>Andropogonodae</taxon>
        <taxon>Andropogoneae</taxon>
        <taxon>Tripsacinae</taxon>
        <taxon>Zea</taxon>
    </lineage>
</organism>
<gene>
    <name evidence="2" type="ORF">ZEAMMB73_Zm00001d039535</name>
</gene>
<evidence type="ECO:0000256" key="1">
    <source>
        <dbReference type="ARBA" id="ARBA00009861"/>
    </source>
</evidence>